<gene>
    <name evidence="2" type="ORF">DES52_106158</name>
</gene>
<evidence type="ECO:0000313" key="2">
    <source>
        <dbReference type="EMBL" id="PYE54192.1"/>
    </source>
</evidence>
<dbReference type="InterPro" id="IPR006016">
    <property type="entry name" value="UspA"/>
</dbReference>
<evidence type="ECO:0000313" key="3">
    <source>
        <dbReference type="Proteomes" id="UP000248326"/>
    </source>
</evidence>
<dbReference type="OrthoDB" id="11417at2"/>
<evidence type="ECO:0000259" key="1">
    <source>
        <dbReference type="Pfam" id="PF00582"/>
    </source>
</evidence>
<keyword evidence="3" id="KW-1185">Reference proteome</keyword>
<sequence>MIHRLVLAVTHDASSQRAHRTAAAVAHAWKLDVREVPVRHAHELLSHVHPGDAVCVNGEGHVRHAHVMGESPLETLLRRTTVPVWVCAGESSVPSALTLAFHGQRKAYHAAEVAAHLALAHDLPVDVLVVREDDEDEVDEGDVQLAREELLARQVRTRDVFLESGDSARVLAAHTRPERLLVMGSYGDGSLLGFKLGHTVDAVLNGARGPVLLCP</sequence>
<dbReference type="Proteomes" id="UP000248326">
    <property type="component" value="Unassembled WGS sequence"/>
</dbReference>
<dbReference type="Pfam" id="PF00582">
    <property type="entry name" value="Usp"/>
    <property type="match status" value="1"/>
</dbReference>
<accession>A0A318S5Y1</accession>
<comment type="caution">
    <text evidence="2">The sequence shown here is derived from an EMBL/GenBank/DDBJ whole genome shotgun (WGS) entry which is preliminary data.</text>
</comment>
<reference evidence="2 3" key="1">
    <citation type="submission" date="2018-06" db="EMBL/GenBank/DDBJ databases">
        <title>Genomic Encyclopedia of Type Strains, Phase IV (KMG-IV): sequencing the most valuable type-strain genomes for metagenomic binning, comparative biology and taxonomic classification.</title>
        <authorList>
            <person name="Goeker M."/>
        </authorList>
    </citation>
    <scope>NUCLEOTIDE SEQUENCE [LARGE SCALE GENOMIC DNA]</scope>
    <source>
        <strain evidence="2 3">DSM 18048</strain>
    </source>
</reference>
<dbReference type="SUPFAM" id="SSF52402">
    <property type="entry name" value="Adenine nucleotide alpha hydrolases-like"/>
    <property type="match status" value="1"/>
</dbReference>
<feature type="domain" description="UspA" evidence="1">
    <location>
        <begin position="103"/>
        <end position="215"/>
    </location>
</feature>
<dbReference type="AlphaFoldDB" id="A0A318S5Y1"/>
<organism evidence="2 3">
    <name type="scientific">Deinococcus yavapaiensis KR-236</name>
    <dbReference type="NCBI Taxonomy" id="694435"/>
    <lineage>
        <taxon>Bacteria</taxon>
        <taxon>Thermotogati</taxon>
        <taxon>Deinococcota</taxon>
        <taxon>Deinococci</taxon>
        <taxon>Deinococcales</taxon>
        <taxon>Deinococcaceae</taxon>
        <taxon>Deinococcus</taxon>
    </lineage>
</organism>
<dbReference type="EMBL" id="QJSX01000006">
    <property type="protein sequence ID" value="PYE54192.1"/>
    <property type="molecule type" value="Genomic_DNA"/>
</dbReference>
<protein>
    <submittedName>
        <fullName evidence="2">Universal stress protein family protein</fullName>
    </submittedName>
</protein>
<dbReference type="RefSeq" id="WP_110886572.1">
    <property type="nucleotide sequence ID" value="NZ_QJSX01000006.1"/>
</dbReference>
<dbReference type="Gene3D" id="3.40.50.12370">
    <property type="match status" value="1"/>
</dbReference>
<proteinExistence type="predicted"/>
<name>A0A318S5Y1_9DEIO</name>